<keyword evidence="3" id="KW-1185">Reference proteome</keyword>
<dbReference type="AlphaFoldDB" id="A0A657LRC3"/>
<dbReference type="InterPro" id="IPR004919">
    <property type="entry name" value="GmrSD_N"/>
</dbReference>
<dbReference type="OrthoDB" id="9787127at2"/>
<sequence length="355" mass="39990">MKAFDVRAYSISDFAEWYDDGKLDLSPDFQRRSVWSSSAKAFLADTIIKGKPFPKIILMQEFKNGKTIRVVVDGQQRLRAIFDFINDGIKISRAHNKEHAGKTFSQLPDEVRDDFLQYEVGCDVLNSAPLNDLLDIFARINRYTVKLNAQEMRNATYSGFFKSGAYELGYKYLDYWLGAKILSKPSVSRMSEAELASDILGCFLVQMQSSKAVESTYKKFEDEEGDLPLAVVRFEKAVETCAAIYSEDELIPTAWSSKHMYFTLVTTIGHIQESILGLPETHLDAGVLEQKEKIKSVLNGISADYHSYSPQPNRAAAPEHLKDFIRASTLATTDTQARIARAKHVLSVLEAHFDA</sequence>
<dbReference type="PANTHER" id="PTHR39639">
    <property type="entry name" value="CHROMOSOME 16, WHOLE GENOME SHOTGUN SEQUENCE"/>
    <property type="match status" value="1"/>
</dbReference>
<dbReference type="RefSeq" id="WP_071835170.1">
    <property type="nucleotide sequence ID" value="NZ_LSRP01000124.1"/>
</dbReference>
<protein>
    <recommendedName>
        <fullName evidence="1">GmrSD restriction endonucleases N-terminal domain-containing protein</fullName>
    </recommendedName>
</protein>
<dbReference type="EMBL" id="LSRP01000124">
    <property type="protein sequence ID" value="OJF91629.1"/>
    <property type="molecule type" value="Genomic_DNA"/>
</dbReference>
<feature type="domain" description="GmrSD restriction endonucleases N-terminal" evidence="1">
    <location>
        <begin position="16"/>
        <end position="157"/>
    </location>
</feature>
<proteinExistence type="predicted"/>
<evidence type="ECO:0000259" key="1">
    <source>
        <dbReference type="Pfam" id="PF03235"/>
    </source>
</evidence>
<accession>A0A657LRC3</accession>
<comment type="caution">
    <text evidence="2">The sequence shown here is derived from an EMBL/GenBank/DDBJ whole genome shotgun (WGS) entry which is preliminary data.</text>
</comment>
<dbReference type="PANTHER" id="PTHR39639:SF1">
    <property type="entry name" value="DUF262 DOMAIN-CONTAINING PROTEIN"/>
    <property type="match status" value="1"/>
</dbReference>
<evidence type="ECO:0000313" key="2">
    <source>
        <dbReference type="EMBL" id="OJF91629.1"/>
    </source>
</evidence>
<evidence type="ECO:0000313" key="3">
    <source>
        <dbReference type="Proteomes" id="UP000182661"/>
    </source>
</evidence>
<dbReference type="Pfam" id="PF03235">
    <property type="entry name" value="GmrSD_N"/>
    <property type="match status" value="1"/>
</dbReference>
<reference evidence="2 3" key="1">
    <citation type="submission" date="2016-02" db="EMBL/GenBank/DDBJ databases">
        <title>Genome sequencing of a beta-galactosidase producing bacteria Rhizobium sp. 59.</title>
        <authorList>
            <person name="Wang D."/>
            <person name="Kot W."/>
            <person name="Qin Y."/>
            <person name="Hansen L."/>
            <person name="Naqvi K."/>
            <person name="Rensing C."/>
        </authorList>
    </citation>
    <scope>NUCLEOTIDE SEQUENCE [LARGE SCALE GENOMIC DNA]</scope>
    <source>
        <strain evidence="2 3">59</strain>
    </source>
</reference>
<gene>
    <name evidence="2" type="ORF">AX760_23255</name>
</gene>
<dbReference type="Proteomes" id="UP000182661">
    <property type="component" value="Unassembled WGS sequence"/>
</dbReference>
<name>A0A657LRC3_9HYPH</name>
<organism evidence="2 3">
    <name type="scientific">Pararhizobium antarcticum</name>
    <dbReference type="NCBI Taxonomy" id="1798805"/>
    <lineage>
        <taxon>Bacteria</taxon>
        <taxon>Pseudomonadati</taxon>
        <taxon>Pseudomonadota</taxon>
        <taxon>Alphaproteobacteria</taxon>
        <taxon>Hyphomicrobiales</taxon>
        <taxon>Rhizobiaceae</taxon>
        <taxon>Rhizobium/Agrobacterium group</taxon>
        <taxon>Pararhizobium</taxon>
    </lineage>
</organism>